<protein>
    <submittedName>
        <fullName evidence="8">Putative ABC transport system permease protein</fullName>
    </submittedName>
</protein>
<keyword evidence="2" id="KW-1003">Cell membrane</keyword>
<proteinExistence type="predicted"/>
<evidence type="ECO:0000256" key="2">
    <source>
        <dbReference type="ARBA" id="ARBA00022475"/>
    </source>
</evidence>
<sequence length="867" mass="85509">MSLLPLAVLLARRRLRADTGLALATALLVALCAALAAAVPAELRRSLDAGARAELASAPALVSASEQLVRHDEPAGSDVTTVTYAGSRVDSRVALLRHLPPRLARVAGPVTGTAVSVAFDGRTGTRALGTVRVAYGAGALAGARWVTGRGPARDDAPRGSGTVPVALSVGVARGLGLAVGDRVRLTRPGASEQAELLVTGTFIPADATAPVWSRLPGALAPAGAAVALLSGSSTTAALAALPGTGLQASYAVAPAPGRLTAAGVPALRAAAARWAVRPDLALSGVDDPPVLHDDVEGPLARAVAAQRAATALVSLLVAALLGVGGLVVLLVGRLLAARRGAALHLQVARGASLRQAALLALVEALPLVVGAAALGGLAALAVGPAYPVVPVLLVGVAAALAAVAAVVTTVLRRPPAGAARVVLEALVVVLATAALVATRGRGASAADGLDVLLVATPLLLVGAVTVVLLRCYPLLLRGLARGAARLRGAVALVGVTRARTSAAATPLPLLVLTLAVALGVGDVLLASGLASASATAARERVGAAARATTGTSAQATRLAAAVHRRAPRASVTAVAVVAGADLDIRQDYSGVTVLAVDPSSYAAVLRASAEPGAGALATLGRRRDPVDLLLTGGVLLRARGAHVALVLAKDRLPARVAGRAPADPRAWLPGEVVLADAAALPPAVVAQASGLVLAGGPGAEEALAAQAAPGVQVVTRSSWRDGDPARRLLAGVTRLLRAGSIALLVLAGAALLLVVVATARGRGAELAVARALGLRAGQLRATGAVELVPPVLVAGVVGAACGAALPRLLDPVLDPLPLTGGAFAPAPADPLATAVAALGALLGLLVLALLVDGSLRRRVPRTPLEAL</sequence>
<reference evidence="8 9" key="1">
    <citation type="submission" date="2019-02" db="EMBL/GenBank/DDBJ databases">
        <title>Genomic Encyclopedia of Type Strains, Phase IV (KMG-IV): sequencing the most valuable type-strain genomes for metagenomic binning, comparative biology and taxonomic classification.</title>
        <authorList>
            <person name="Goeker M."/>
        </authorList>
    </citation>
    <scope>NUCLEOTIDE SEQUENCE [LARGE SCALE GENOMIC DNA]</scope>
    <source>
        <strain evidence="8 9">DSM 45622</strain>
    </source>
</reference>
<dbReference type="RefSeq" id="WP_130491180.1">
    <property type="nucleotide sequence ID" value="NZ_SGXD01000001.1"/>
</dbReference>
<feature type="transmembrane region" description="Helical" evidence="6">
    <location>
        <begin position="831"/>
        <end position="851"/>
    </location>
</feature>
<feature type="transmembrane region" description="Helical" evidence="6">
    <location>
        <begin position="451"/>
        <end position="472"/>
    </location>
</feature>
<comment type="caution">
    <text evidence="8">The sequence shown here is derived from an EMBL/GenBank/DDBJ whole genome shotgun (WGS) entry which is preliminary data.</text>
</comment>
<evidence type="ECO:0000256" key="3">
    <source>
        <dbReference type="ARBA" id="ARBA00022692"/>
    </source>
</evidence>
<organism evidence="8 9">
    <name type="scientific">Motilibacter rhizosphaerae</name>
    <dbReference type="NCBI Taxonomy" id="598652"/>
    <lineage>
        <taxon>Bacteria</taxon>
        <taxon>Bacillati</taxon>
        <taxon>Actinomycetota</taxon>
        <taxon>Actinomycetes</taxon>
        <taxon>Motilibacterales</taxon>
        <taxon>Motilibacteraceae</taxon>
        <taxon>Motilibacter</taxon>
    </lineage>
</organism>
<comment type="subcellular location">
    <subcellularLocation>
        <location evidence="1">Cell membrane</location>
        <topology evidence="1">Multi-pass membrane protein</topology>
    </subcellularLocation>
</comment>
<evidence type="ECO:0000313" key="9">
    <source>
        <dbReference type="Proteomes" id="UP000293638"/>
    </source>
</evidence>
<keyword evidence="4 6" id="KW-1133">Transmembrane helix</keyword>
<evidence type="ECO:0000256" key="1">
    <source>
        <dbReference type="ARBA" id="ARBA00004651"/>
    </source>
</evidence>
<dbReference type="GO" id="GO:0005886">
    <property type="term" value="C:plasma membrane"/>
    <property type="evidence" value="ECO:0007669"/>
    <property type="project" value="UniProtKB-SubCell"/>
</dbReference>
<evidence type="ECO:0000256" key="4">
    <source>
        <dbReference type="ARBA" id="ARBA00022989"/>
    </source>
</evidence>
<feature type="transmembrane region" description="Helical" evidence="6">
    <location>
        <begin position="388"/>
        <end position="411"/>
    </location>
</feature>
<evidence type="ECO:0000256" key="6">
    <source>
        <dbReference type="SAM" id="Phobius"/>
    </source>
</evidence>
<feature type="transmembrane region" description="Helical" evidence="6">
    <location>
        <begin position="311"/>
        <end position="336"/>
    </location>
</feature>
<name>A0A4Q7NV19_9ACTN</name>
<accession>A0A4Q7NV19</accession>
<dbReference type="Proteomes" id="UP000293638">
    <property type="component" value="Unassembled WGS sequence"/>
</dbReference>
<gene>
    <name evidence="8" type="ORF">EV189_0303</name>
</gene>
<evidence type="ECO:0000259" key="7">
    <source>
        <dbReference type="Pfam" id="PF02687"/>
    </source>
</evidence>
<keyword evidence="3 6" id="KW-0812">Transmembrane</keyword>
<evidence type="ECO:0000313" key="8">
    <source>
        <dbReference type="EMBL" id="RZS91071.1"/>
    </source>
</evidence>
<feature type="transmembrane region" description="Helical" evidence="6">
    <location>
        <begin position="509"/>
        <end position="530"/>
    </location>
</feature>
<dbReference type="InterPro" id="IPR003838">
    <property type="entry name" value="ABC3_permease_C"/>
</dbReference>
<keyword evidence="5 6" id="KW-0472">Membrane</keyword>
<feature type="transmembrane region" description="Helical" evidence="6">
    <location>
        <begin position="735"/>
        <end position="757"/>
    </location>
</feature>
<dbReference type="EMBL" id="SGXD01000001">
    <property type="protein sequence ID" value="RZS91071.1"/>
    <property type="molecule type" value="Genomic_DNA"/>
</dbReference>
<feature type="transmembrane region" description="Helical" evidence="6">
    <location>
        <begin position="418"/>
        <end position="439"/>
    </location>
</feature>
<feature type="domain" description="ABC3 transporter permease C-terminal" evidence="7">
    <location>
        <begin position="740"/>
        <end position="850"/>
    </location>
</feature>
<dbReference type="Pfam" id="PF02687">
    <property type="entry name" value="FtsX"/>
    <property type="match status" value="1"/>
</dbReference>
<dbReference type="AlphaFoldDB" id="A0A4Q7NV19"/>
<feature type="transmembrane region" description="Helical" evidence="6">
    <location>
        <begin position="357"/>
        <end position="382"/>
    </location>
</feature>
<keyword evidence="9" id="KW-1185">Reference proteome</keyword>
<evidence type="ECO:0000256" key="5">
    <source>
        <dbReference type="ARBA" id="ARBA00023136"/>
    </source>
</evidence>